<sequence>MLASHQNKRLEFYEHIGILYYAIASSDNTVRTEELTAVKNLVEKYWLPFEAEIHESNSKESVYILDTFKKLQTSKVWNSDDCYTRFINYKEQHVTLFTNSVRALLLKTASKIAVSFASTNKSELILLAKLSIDLKKES</sequence>
<gene>
    <name evidence="1" type="ORF">SAMN04487990_103113</name>
</gene>
<dbReference type="STRING" id="283786.SAMN04487990_103113"/>
<keyword evidence="2" id="KW-1185">Reference proteome</keyword>
<dbReference type="AlphaFoldDB" id="A0A1H3WL28"/>
<reference evidence="1 2" key="1">
    <citation type="submission" date="2016-10" db="EMBL/GenBank/DDBJ databases">
        <authorList>
            <person name="de Groot N.N."/>
        </authorList>
    </citation>
    <scope>NUCLEOTIDE SEQUENCE [LARGE SCALE GENOMIC DNA]</scope>
    <source>
        <strain evidence="1 2">DSM 23842</strain>
    </source>
</reference>
<dbReference type="RefSeq" id="WP_092132226.1">
    <property type="nucleotide sequence ID" value="NZ_FNQK01000003.1"/>
</dbReference>
<proteinExistence type="predicted"/>
<dbReference type="Proteomes" id="UP000198846">
    <property type="component" value="Unassembled WGS sequence"/>
</dbReference>
<dbReference type="OrthoDB" id="979732at2"/>
<protein>
    <submittedName>
        <fullName evidence="1">Uncharacterized protein</fullName>
    </submittedName>
</protein>
<name>A0A1H3WL28_BIZPA</name>
<organism evidence="1 2">
    <name type="scientific">Bizionia paragorgiae</name>
    <dbReference type="NCBI Taxonomy" id="283786"/>
    <lineage>
        <taxon>Bacteria</taxon>
        <taxon>Pseudomonadati</taxon>
        <taxon>Bacteroidota</taxon>
        <taxon>Flavobacteriia</taxon>
        <taxon>Flavobacteriales</taxon>
        <taxon>Flavobacteriaceae</taxon>
        <taxon>Bizionia</taxon>
    </lineage>
</organism>
<dbReference type="EMBL" id="FNQK01000003">
    <property type="protein sequence ID" value="SDZ86898.1"/>
    <property type="molecule type" value="Genomic_DNA"/>
</dbReference>
<evidence type="ECO:0000313" key="2">
    <source>
        <dbReference type="Proteomes" id="UP000198846"/>
    </source>
</evidence>
<evidence type="ECO:0000313" key="1">
    <source>
        <dbReference type="EMBL" id="SDZ86898.1"/>
    </source>
</evidence>
<accession>A0A1H3WL28</accession>